<evidence type="ECO:0000256" key="2">
    <source>
        <dbReference type="SAM" id="Phobius"/>
    </source>
</evidence>
<keyword evidence="2" id="KW-1133">Transmembrane helix</keyword>
<feature type="transmembrane region" description="Helical" evidence="2">
    <location>
        <begin position="292"/>
        <end position="315"/>
    </location>
</feature>
<gene>
    <name evidence="3" type="ORF">GMI68_07755</name>
    <name evidence="4" type="ORF">J7S26_08200</name>
</gene>
<reference evidence="3 5" key="1">
    <citation type="submission" date="2019-11" db="EMBL/GenBank/DDBJ databases">
        <title>Eggerthellaceae novel genus isolated from the rectal contents of marmort.</title>
        <authorList>
            <person name="Zhang G."/>
        </authorList>
    </citation>
    <scope>NUCLEOTIDE SEQUENCE [LARGE SCALE GENOMIC DNA]</scope>
    <source>
        <strain evidence="3">Zg-886</strain>
        <strain evidence="5">zg-886</strain>
    </source>
</reference>
<proteinExistence type="predicted"/>
<protein>
    <submittedName>
        <fullName evidence="4">Uncharacterized protein</fullName>
    </submittedName>
</protein>
<evidence type="ECO:0000313" key="5">
    <source>
        <dbReference type="Proteomes" id="UP000636394"/>
    </source>
</evidence>
<keyword evidence="2" id="KW-0472">Membrane</keyword>
<reference evidence="4" key="2">
    <citation type="submission" date="2021-04" db="EMBL/GenBank/DDBJ databases">
        <title>Novel species in family Eggerthellaceae.</title>
        <authorList>
            <person name="Zhang G."/>
        </authorList>
    </citation>
    <scope>NUCLEOTIDE SEQUENCE</scope>
    <source>
        <strain evidence="4">Zg-886</strain>
    </source>
</reference>
<accession>A0A9E6SUD1</accession>
<sequence>MGAWIVRRRALAAACGAPAGAARGCEAVGLGRGCAVAARGREAAVWGGRRASAGHTPWGYFLGFAFAFTFALALGLLSTFCMPTAALAEEYSGEADWQVVFTGDKMESTFDTGKFDDVVKGLQPGDSAKFHVTLKNDADFDTNWYMKNTVLKSLEDTQDVASGGFYTYRLVYVDPSGAEDVLYDSDTVGGEKTLADREGLHEATDALKDFFFLGLLKPAEEAYVDLRIALDGETEGNAYQDTLAQVQMEFAVERAQADATPGSGDVTTSESTGDSASPQTPSIVQLVQTSDFWLRVAVFLVVFAVGVGVLVVALLRRSRERKDDR</sequence>
<keyword evidence="5" id="KW-1185">Reference proteome</keyword>
<evidence type="ECO:0000313" key="4">
    <source>
        <dbReference type="EMBL" id="QTU84309.1"/>
    </source>
</evidence>
<dbReference type="Proteomes" id="UP000671910">
    <property type="component" value="Chromosome"/>
</dbReference>
<keyword evidence="2" id="KW-0812">Transmembrane</keyword>
<organism evidence="4 6">
    <name type="scientific">Xiamenia xianingshaonis</name>
    <dbReference type="NCBI Taxonomy" id="2682776"/>
    <lineage>
        <taxon>Bacteria</taxon>
        <taxon>Bacillati</taxon>
        <taxon>Actinomycetota</taxon>
        <taxon>Coriobacteriia</taxon>
        <taxon>Eggerthellales</taxon>
        <taxon>Eggerthellaceae</taxon>
        <taxon>Xiamenia</taxon>
    </lineage>
</organism>
<dbReference type="RefSeq" id="WP_166339996.1">
    <property type="nucleotide sequence ID" value="NZ_CP072829.1"/>
</dbReference>
<feature type="transmembrane region" description="Helical" evidence="2">
    <location>
        <begin position="58"/>
        <end position="77"/>
    </location>
</feature>
<evidence type="ECO:0000313" key="6">
    <source>
        <dbReference type="Proteomes" id="UP000671910"/>
    </source>
</evidence>
<feature type="compositionally biased region" description="Polar residues" evidence="1">
    <location>
        <begin position="265"/>
        <end position="280"/>
    </location>
</feature>
<dbReference type="EMBL" id="CP072829">
    <property type="protein sequence ID" value="QTU84309.1"/>
    <property type="molecule type" value="Genomic_DNA"/>
</dbReference>
<dbReference type="AlphaFoldDB" id="A0A9E6SUD1"/>
<name>A0A9E6SUD1_9ACTN</name>
<dbReference type="KEGG" id="ebz:J7S26_08200"/>
<evidence type="ECO:0000256" key="1">
    <source>
        <dbReference type="SAM" id="MobiDB-lite"/>
    </source>
</evidence>
<dbReference type="Proteomes" id="UP000636394">
    <property type="component" value="Unassembled WGS sequence"/>
</dbReference>
<evidence type="ECO:0000313" key="3">
    <source>
        <dbReference type="EMBL" id="NHM14655.1"/>
    </source>
</evidence>
<dbReference type="EMBL" id="WPCR01000009">
    <property type="protein sequence ID" value="NHM14655.1"/>
    <property type="molecule type" value="Genomic_DNA"/>
</dbReference>
<feature type="region of interest" description="Disordered" evidence="1">
    <location>
        <begin position="257"/>
        <end position="280"/>
    </location>
</feature>